<dbReference type="Proteomes" id="UP000305888">
    <property type="component" value="Chromosome"/>
</dbReference>
<dbReference type="PANTHER" id="PTHR40661">
    <property type="match status" value="1"/>
</dbReference>
<keyword evidence="2" id="KW-0238">DNA-binding</keyword>
<evidence type="ECO:0000313" key="6">
    <source>
        <dbReference type="Proteomes" id="UP000305888"/>
    </source>
</evidence>
<evidence type="ECO:0000256" key="3">
    <source>
        <dbReference type="ARBA" id="ARBA00023163"/>
    </source>
</evidence>
<protein>
    <submittedName>
        <fullName evidence="5">Helix-turn-helix transcriptional regulator</fullName>
    </submittedName>
</protein>
<dbReference type="PANTHER" id="PTHR40661:SF3">
    <property type="entry name" value="FELS-1 PROPHAGE TRANSCRIPTIONAL REGULATOR"/>
    <property type="match status" value="1"/>
</dbReference>
<dbReference type="InterPro" id="IPR001387">
    <property type="entry name" value="Cro/C1-type_HTH"/>
</dbReference>
<keyword evidence="1" id="KW-0805">Transcription regulation</keyword>
<keyword evidence="3" id="KW-0804">Transcription</keyword>
<dbReference type="Gene3D" id="1.10.260.40">
    <property type="entry name" value="lambda repressor-like DNA-binding domains"/>
    <property type="match status" value="1"/>
</dbReference>
<feature type="domain" description="HTH cro/C1-type" evidence="4">
    <location>
        <begin position="23"/>
        <end position="77"/>
    </location>
</feature>
<dbReference type="PROSITE" id="PS50943">
    <property type="entry name" value="HTH_CROC1"/>
    <property type="match status" value="1"/>
</dbReference>
<proteinExistence type="predicted"/>
<organism evidence="5 6">
    <name type="scientific">Paroceanicella profunda</name>
    <dbReference type="NCBI Taxonomy" id="2579971"/>
    <lineage>
        <taxon>Bacteria</taxon>
        <taxon>Pseudomonadati</taxon>
        <taxon>Pseudomonadota</taxon>
        <taxon>Alphaproteobacteria</taxon>
        <taxon>Rhodobacterales</taxon>
        <taxon>Paracoccaceae</taxon>
        <taxon>Paroceanicella</taxon>
    </lineage>
</organism>
<dbReference type="SUPFAM" id="SSF47413">
    <property type="entry name" value="lambda repressor-like DNA-binding domains"/>
    <property type="match status" value="1"/>
</dbReference>
<reference evidence="5 6" key="1">
    <citation type="submission" date="2019-06" db="EMBL/GenBank/DDBJ databases">
        <title>Genome sequence of Rhodobacteraceae bacterium D4M1.</title>
        <authorList>
            <person name="Cao J."/>
        </authorList>
    </citation>
    <scope>NUCLEOTIDE SEQUENCE [LARGE SCALE GENOMIC DNA]</scope>
    <source>
        <strain evidence="5 6">D4M1</strain>
    </source>
</reference>
<dbReference type="GO" id="GO:0003677">
    <property type="term" value="F:DNA binding"/>
    <property type="evidence" value="ECO:0007669"/>
    <property type="project" value="UniProtKB-KW"/>
</dbReference>
<dbReference type="AlphaFoldDB" id="A0A5B8G1T3"/>
<sequence>MTSEEDWGTDDYTDGAATFGDRVTAAREALGLSVAQLSRQLGVKTETILNWEADRSEPRANKLQMLAGVLNVSLVWLMTGEGEAPSVEADGADGVPAPLLQEIRAIRIEQLRLAERLARLLRRIPG</sequence>
<dbReference type="InterPro" id="IPR010982">
    <property type="entry name" value="Lambda_DNA-bd_dom_sf"/>
</dbReference>
<dbReference type="SMART" id="SM00530">
    <property type="entry name" value="HTH_XRE"/>
    <property type="match status" value="1"/>
</dbReference>
<name>A0A5B8G1T3_9RHOB</name>
<dbReference type="RefSeq" id="WP_138578894.1">
    <property type="nucleotide sequence ID" value="NZ_CP040818.1"/>
</dbReference>
<dbReference type="KEGG" id="ppru:FDP22_12305"/>
<dbReference type="EMBL" id="CP040818">
    <property type="protein sequence ID" value="QDL92493.1"/>
    <property type="molecule type" value="Genomic_DNA"/>
</dbReference>
<accession>A0A5B8G1T3</accession>
<keyword evidence="6" id="KW-1185">Reference proteome</keyword>
<dbReference type="CDD" id="cd00093">
    <property type="entry name" value="HTH_XRE"/>
    <property type="match status" value="1"/>
</dbReference>
<gene>
    <name evidence="5" type="ORF">FDP22_12305</name>
</gene>
<dbReference type="OrthoDB" id="5659783at2"/>
<evidence type="ECO:0000256" key="2">
    <source>
        <dbReference type="ARBA" id="ARBA00023125"/>
    </source>
</evidence>
<dbReference type="Pfam" id="PF01381">
    <property type="entry name" value="HTH_3"/>
    <property type="match status" value="1"/>
</dbReference>
<evidence type="ECO:0000256" key="1">
    <source>
        <dbReference type="ARBA" id="ARBA00023015"/>
    </source>
</evidence>
<evidence type="ECO:0000313" key="5">
    <source>
        <dbReference type="EMBL" id="QDL92493.1"/>
    </source>
</evidence>
<evidence type="ECO:0000259" key="4">
    <source>
        <dbReference type="PROSITE" id="PS50943"/>
    </source>
</evidence>